<dbReference type="EMBL" id="CP064942">
    <property type="protein sequence ID" value="QPH53452.1"/>
    <property type="molecule type" value="Genomic_DNA"/>
</dbReference>
<organism evidence="2 3">
    <name type="scientific">Pontivivens ytuae</name>
    <dbReference type="NCBI Taxonomy" id="2789856"/>
    <lineage>
        <taxon>Bacteria</taxon>
        <taxon>Pseudomonadati</taxon>
        <taxon>Pseudomonadota</taxon>
        <taxon>Alphaproteobacteria</taxon>
        <taxon>Rhodobacterales</taxon>
        <taxon>Paracoccaceae</taxon>
        <taxon>Pontivivens</taxon>
    </lineage>
</organism>
<keyword evidence="1" id="KW-0812">Transmembrane</keyword>
<reference evidence="2 3" key="1">
    <citation type="submission" date="2020-11" db="EMBL/GenBank/DDBJ databases">
        <title>Description of Pontivivens ytuae sp. nov. isolated from deep sea sediment of Mariana Trench.</title>
        <authorList>
            <person name="Wang Z."/>
            <person name="Sun Q.-L."/>
            <person name="Xu X.-D."/>
            <person name="Tang Y.-Z."/>
            <person name="Zhang J."/>
        </authorList>
    </citation>
    <scope>NUCLEOTIDE SEQUENCE [LARGE SCALE GENOMIC DNA]</scope>
    <source>
        <strain evidence="2 3">MT2928</strain>
    </source>
</reference>
<proteinExistence type="predicted"/>
<dbReference type="NCBIfam" id="TIGR03054">
    <property type="entry name" value="photo_alph_chp1"/>
    <property type="match status" value="1"/>
</dbReference>
<gene>
    <name evidence="2" type="ORF">I0K15_16940</name>
</gene>
<dbReference type="AlphaFoldDB" id="A0A7S9QCJ7"/>
<dbReference type="InterPro" id="IPR017495">
    <property type="entry name" value="PuhC"/>
</dbReference>
<keyword evidence="3" id="KW-1185">Reference proteome</keyword>
<sequence length="152" mass="16818">MELRAKQPHEDRELIPRILLRAMGLLVFSALAIATYASVTDRPLAAMPPDVAIVEERTFIIYGDMSGAARVFTTEGSLVAELTPENGGFISGVWRAMARVRTNAGVDVHAPVRIVRFEDGRLGLRDDFTGWRAELIGFGRDNTAAFERLMDQ</sequence>
<name>A0A7S9QCJ7_9RHOB</name>
<evidence type="ECO:0000313" key="2">
    <source>
        <dbReference type="EMBL" id="QPH53452.1"/>
    </source>
</evidence>
<dbReference type="KEGG" id="poz:I0K15_16940"/>
<keyword evidence="1" id="KW-1133">Transmembrane helix</keyword>
<evidence type="ECO:0000256" key="1">
    <source>
        <dbReference type="SAM" id="Phobius"/>
    </source>
</evidence>
<dbReference type="Proteomes" id="UP000594800">
    <property type="component" value="Chromosome"/>
</dbReference>
<accession>A0A7S9QCJ7</accession>
<dbReference type="RefSeq" id="WP_196102661.1">
    <property type="nucleotide sequence ID" value="NZ_CP064942.1"/>
</dbReference>
<evidence type="ECO:0000313" key="3">
    <source>
        <dbReference type="Proteomes" id="UP000594800"/>
    </source>
</evidence>
<protein>
    <submittedName>
        <fullName evidence="2">Pullulanase</fullName>
    </submittedName>
</protein>
<feature type="transmembrane region" description="Helical" evidence="1">
    <location>
        <begin position="20"/>
        <end position="39"/>
    </location>
</feature>
<keyword evidence="1" id="KW-0472">Membrane</keyword>